<protein>
    <submittedName>
        <fullName evidence="1">Uncharacterized protein</fullName>
    </submittedName>
</protein>
<gene>
    <name evidence="1" type="ORF">CDAR_393071</name>
</gene>
<name>A0AAV4VMV9_9ARAC</name>
<reference evidence="1 2" key="1">
    <citation type="submission" date="2021-06" db="EMBL/GenBank/DDBJ databases">
        <title>Caerostris darwini draft genome.</title>
        <authorList>
            <person name="Kono N."/>
            <person name="Arakawa K."/>
        </authorList>
    </citation>
    <scope>NUCLEOTIDE SEQUENCE [LARGE SCALE GENOMIC DNA]</scope>
</reference>
<accession>A0AAV4VMV9</accession>
<proteinExistence type="predicted"/>
<dbReference type="EMBL" id="BPLQ01013252">
    <property type="protein sequence ID" value="GIY70939.1"/>
    <property type="molecule type" value="Genomic_DNA"/>
</dbReference>
<evidence type="ECO:0000313" key="2">
    <source>
        <dbReference type="Proteomes" id="UP001054837"/>
    </source>
</evidence>
<evidence type="ECO:0000313" key="1">
    <source>
        <dbReference type="EMBL" id="GIY70939.1"/>
    </source>
</evidence>
<comment type="caution">
    <text evidence="1">The sequence shown here is derived from an EMBL/GenBank/DDBJ whole genome shotgun (WGS) entry which is preliminary data.</text>
</comment>
<keyword evidence="2" id="KW-1185">Reference proteome</keyword>
<dbReference type="AlphaFoldDB" id="A0AAV4VMV9"/>
<organism evidence="1 2">
    <name type="scientific">Caerostris darwini</name>
    <dbReference type="NCBI Taxonomy" id="1538125"/>
    <lineage>
        <taxon>Eukaryota</taxon>
        <taxon>Metazoa</taxon>
        <taxon>Ecdysozoa</taxon>
        <taxon>Arthropoda</taxon>
        <taxon>Chelicerata</taxon>
        <taxon>Arachnida</taxon>
        <taxon>Araneae</taxon>
        <taxon>Araneomorphae</taxon>
        <taxon>Entelegynae</taxon>
        <taxon>Araneoidea</taxon>
        <taxon>Araneidae</taxon>
        <taxon>Caerostris</taxon>
    </lineage>
</organism>
<sequence length="104" mass="12149">MNETYVKKERKKLWSHDVSGRDFRSLFEGHLGLENRPHSICVSQIRPELWKNLISGKRRGGILLENRLARVRRGKAVEQEGCLPRAAISVKCLECFWEHGYIFI</sequence>
<dbReference type="Proteomes" id="UP001054837">
    <property type="component" value="Unassembled WGS sequence"/>
</dbReference>